<dbReference type="InterPro" id="IPR017941">
    <property type="entry name" value="Rieske_2Fe-2S"/>
</dbReference>
<evidence type="ECO:0000256" key="4">
    <source>
        <dbReference type="ARBA" id="ARBA00022723"/>
    </source>
</evidence>
<feature type="signal peptide" evidence="11">
    <location>
        <begin position="1"/>
        <end position="21"/>
    </location>
</feature>
<organism evidence="13 14">
    <name type="scientific">Sphaerisporangium rufum</name>
    <dbReference type="NCBI Taxonomy" id="1381558"/>
    <lineage>
        <taxon>Bacteria</taxon>
        <taxon>Bacillati</taxon>
        <taxon>Actinomycetota</taxon>
        <taxon>Actinomycetes</taxon>
        <taxon>Streptosporangiales</taxon>
        <taxon>Streptosporangiaceae</taxon>
        <taxon>Sphaerisporangium</taxon>
    </lineage>
</organism>
<dbReference type="InterPro" id="IPR005805">
    <property type="entry name" value="Rieske_Fe-S_prot_C"/>
</dbReference>
<evidence type="ECO:0000256" key="10">
    <source>
        <dbReference type="SAM" id="MobiDB-lite"/>
    </source>
</evidence>
<dbReference type="EMBL" id="BOOU01000057">
    <property type="protein sequence ID" value="GII79298.1"/>
    <property type="molecule type" value="Genomic_DNA"/>
</dbReference>
<evidence type="ECO:0000256" key="8">
    <source>
        <dbReference type="ARBA" id="ARBA00029586"/>
    </source>
</evidence>
<evidence type="ECO:0000256" key="9">
    <source>
        <dbReference type="ARBA" id="ARBA00034078"/>
    </source>
</evidence>
<dbReference type="SUPFAM" id="SSF50022">
    <property type="entry name" value="ISP domain"/>
    <property type="match status" value="1"/>
</dbReference>
<evidence type="ECO:0000256" key="5">
    <source>
        <dbReference type="ARBA" id="ARBA00023004"/>
    </source>
</evidence>
<keyword evidence="7" id="KW-1015">Disulfide bond</keyword>
<dbReference type="RefSeq" id="WP_239137626.1">
    <property type="nucleotide sequence ID" value="NZ_BOOU01000057.1"/>
</dbReference>
<dbReference type="PROSITE" id="PS51257">
    <property type="entry name" value="PROKAR_LIPOPROTEIN"/>
    <property type="match status" value="1"/>
</dbReference>
<evidence type="ECO:0000313" key="13">
    <source>
        <dbReference type="EMBL" id="GII79298.1"/>
    </source>
</evidence>
<keyword evidence="6" id="KW-0411">Iron-sulfur</keyword>
<keyword evidence="3" id="KW-0001">2Fe-2S</keyword>
<dbReference type="GO" id="GO:0046872">
    <property type="term" value="F:metal ion binding"/>
    <property type="evidence" value="ECO:0007669"/>
    <property type="project" value="UniProtKB-KW"/>
</dbReference>
<dbReference type="GO" id="GO:0004497">
    <property type="term" value="F:monooxygenase activity"/>
    <property type="evidence" value="ECO:0007669"/>
    <property type="project" value="UniProtKB-ARBA"/>
</dbReference>
<comment type="caution">
    <text evidence="13">The sequence shown here is derived from an EMBL/GenBank/DDBJ whole genome shotgun (WGS) entry which is preliminary data.</text>
</comment>
<sequence length="154" mass="15022">MSDRDTTRRAMLLGASGTGLAAVLTACGGYGSSPSVDDDAPAGEAPPTGTAGADSGAGGGAPLAKTADIPKGGGKIFKDQKLVITQTSAGEFKAFSSICTHQGCPVGSVSDGTINCPCHGSKFSIEDGSVTGGPAPEPLPAKQIKVDGDSISLA</sequence>
<reference evidence="13" key="1">
    <citation type="submission" date="2021-01" db="EMBL/GenBank/DDBJ databases">
        <title>Whole genome shotgun sequence of Sphaerisporangium rufum NBRC 109079.</title>
        <authorList>
            <person name="Komaki H."/>
            <person name="Tamura T."/>
        </authorList>
    </citation>
    <scope>NUCLEOTIDE SEQUENCE</scope>
    <source>
        <strain evidence="13">NBRC 109079</strain>
    </source>
</reference>
<evidence type="ECO:0000256" key="7">
    <source>
        <dbReference type="ARBA" id="ARBA00023157"/>
    </source>
</evidence>
<dbReference type="Proteomes" id="UP000655287">
    <property type="component" value="Unassembled WGS sequence"/>
</dbReference>
<evidence type="ECO:0000259" key="12">
    <source>
        <dbReference type="PROSITE" id="PS51296"/>
    </source>
</evidence>
<accession>A0A919R545</accession>
<dbReference type="PANTHER" id="PTHR10134">
    <property type="entry name" value="CYTOCHROME B-C1 COMPLEX SUBUNIT RIESKE, MITOCHONDRIAL"/>
    <property type="match status" value="1"/>
</dbReference>
<dbReference type="FunFam" id="2.102.10.10:FF:000016">
    <property type="entry name" value="Nitrite reductase/ring-hydroxylating ferredoxin subunit"/>
    <property type="match status" value="1"/>
</dbReference>
<dbReference type="Gene3D" id="2.102.10.10">
    <property type="entry name" value="Rieske [2Fe-2S] iron-sulphur domain"/>
    <property type="match status" value="1"/>
</dbReference>
<dbReference type="GO" id="GO:0016020">
    <property type="term" value="C:membrane"/>
    <property type="evidence" value="ECO:0007669"/>
    <property type="project" value="InterPro"/>
</dbReference>
<comment type="function">
    <text evidence="1">Iron-sulfur subunit of the cytochrome bc1 complex, an essential component of the respiratory electron transport chain required for ATP synthesis. The bc1 complex catalyzes the oxidation of menaquinol and the reduction of cytochrome c in the respiratory chain. The bc1 complex operates through a Q-cycle mechanism that couples electron transfer to generation of the proton gradient that drives ATP synthesis.</text>
</comment>
<dbReference type="PRINTS" id="PR00162">
    <property type="entry name" value="RIESKE"/>
</dbReference>
<evidence type="ECO:0000256" key="3">
    <source>
        <dbReference type="ARBA" id="ARBA00022714"/>
    </source>
</evidence>
<evidence type="ECO:0000256" key="11">
    <source>
        <dbReference type="SAM" id="SignalP"/>
    </source>
</evidence>
<evidence type="ECO:0000313" key="14">
    <source>
        <dbReference type="Proteomes" id="UP000655287"/>
    </source>
</evidence>
<dbReference type="GO" id="GO:0051537">
    <property type="term" value="F:2 iron, 2 sulfur cluster binding"/>
    <property type="evidence" value="ECO:0007669"/>
    <property type="project" value="UniProtKB-KW"/>
</dbReference>
<dbReference type="PROSITE" id="PS51318">
    <property type="entry name" value="TAT"/>
    <property type="match status" value="1"/>
</dbReference>
<dbReference type="InterPro" id="IPR036922">
    <property type="entry name" value="Rieske_2Fe-2S_sf"/>
</dbReference>
<gene>
    <name evidence="13" type="ORF">Sru01_42800</name>
</gene>
<keyword evidence="11" id="KW-0732">Signal</keyword>
<name>A0A919R545_9ACTN</name>
<dbReference type="AlphaFoldDB" id="A0A919R545"/>
<evidence type="ECO:0000256" key="6">
    <source>
        <dbReference type="ARBA" id="ARBA00023014"/>
    </source>
</evidence>
<dbReference type="GO" id="GO:0016705">
    <property type="term" value="F:oxidoreductase activity, acting on paired donors, with incorporation or reduction of molecular oxygen"/>
    <property type="evidence" value="ECO:0007669"/>
    <property type="project" value="UniProtKB-ARBA"/>
</dbReference>
<dbReference type="PROSITE" id="PS51296">
    <property type="entry name" value="RIESKE"/>
    <property type="match status" value="1"/>
</dbReference>
<keyword evidence="4" id="KW-0479">Metal-binding</keyword>
<keyword evidence="5" id="KW-0408">Iron</keyword>
<evidence type="ECO:0000256" key="1">
    <source>
        <dbReference type="ARBA" id="ARBA00002494"/>
    </source>
</evidence>
<feature type="compositionally biased region" description="Low complexity" evidence="10">
    <location>
        <begin position="42"/>
        <end position="54"/>
    </location>
</feature>
<evidence type="ECO:0000256" key="2">
    <source>
        <dbReference type="ARBA" id="ARBA00015816"/>
    </source>
</evidence>
<feature type="region of interest" description="Disordered" evidence="10">
    <location>
        <begin position="128"/>
        <end position="154"/>
    </location>
</feature>
<comment type="cofactor">
    <cofactor evidence="9">
        <name>[2Fe-2S] cluster</name>
        <dbReference type="ChEBI" id="CHEBI:190135"/>
    </cofactor>
</comment>
<keyword evidence="14" id="KW-1185">Reference proteome</keyword>
<feature type="chain" id="PRO_5038513268" description="Cytochrome bc1 complex Rieske iron-sulfur subunit" evidence="11">
    <location>
        <begin position="22"/>
        <end position="154"/>
    </location>
</feature>
<feature type="domain" description="Rieske" evidence="12">
    <location>
        <begin position="61"/>
        <end position="153"/>
    </location>
</feature>
<dbReference type="InterPro" id="IPR006311">
    <property type="entry name" value="TAT_signal"/>
</dbReference>
<protein>
    <recommendedName>
        <fullName evidence="2">Cytochrome bc1 complex Rieske iron-sulfur subunit</fullName>
    </recommendedName>
    <alternativeName>
        <fullName evidence="8">Cytochrome bc1 reductase complex subunit QcrA</fullName>
    </alternativeName>
</protein>
<dbReference type="InterPro" id="IPR014349">
    <property type="entry name" value="Rieske_Fe-S_prot"/>
</dbReference>
<feature type="region of interest" description="Disordered" evidence="10">
    <location>
        <begin position="34"/>
        <end position="74"/>
    </location>
</feature>
<proteinExistence type="predicted"/>
<dbReference type="Pfam" id="PF00355">
    <property type="entry name" value="Rieske"/>
    <property type="match status" value="1"/>
</dbReference>
<dbReference type="CDD" id="cd03467">
    <property type="entry name" value="Rieske"/>
    <property type="match status" value="1"/>
</dbReference>